<dbReference type="AlphaFoldDB" id="A0A6L7ES99"/>
<dbReference type="Gene3D" id="1.10.260.40">
    <property type="entry name" value="lambda repressor-like DNA-binding domains"/>
    <property type="match status" value="1"/>
</dbReference>
<dbReference type="InterPro" id="IPR052345">
    <property type="entry name" value="Rad_response_metalloprotease"/>
</dbReference>
<evidence type="ECO:0000313" key="2">
    <source>
        <dbReference type="EMBL" id="MXG88426.1"/>
    </source>
</evidence>
<reference evidence="2 3" key="1">
    <citation type="submission" date="2019-12" db="EMBL/GenBank/DDBJ databases">
        <authorList>
            <person name="Kun Z."/>
        </authorList>
    </citation>
    <scope>NUCLEOTIDE SEQUENCE [LARGE SCALE GENOMIC DNA]</scope>
    <source>
        <strain evidence="2 3">YIM 123512</strain>
    </source>
</reference>
<proteinExistence type="predicted"/>
<comment type="caution">
    <text evidence="2">The sequence shown here is derived from an EMBL/GenBank/DDBJ whole genome shotgun (WGS) entry which is preliminary data.</text>
</comment>
<sequence>MIRNERQRRVTRTQRMRLRQALDEIDASSAPDWQKQASAASLNTQIMDLDLELADYAALQASTASVTAVANLADLPRSLVRARIALGLTQRELAERLGLREQQVQRYEASDYAGASVGRLQEVMTALDVTFDGEVGLPAAANNGAALRRGLRGIGLSSETLSRRFFGQGSDDAPTHGWMIAAARAARIFDLDIARAITGDIPPRTSLAAFRATRTANREALNGYAVFAEYLARLLLRVCTQEYRPLPSAAELRTRLGDDLVERPLESLTRVAWEHGVPVLPLRDRGAFHGACWRIEGRPVIGLKNTFRSPDRWAFLLAHELHHADNPSEGAVLEADLPVAEWREQPAERAADDFAAELLLGPTAEAMVRVAVQRAGGQAARLVDEVPAVAAAGNVSLGLFADHVAARTGQSGVNWWPTATQLHSGTEDAWLIVRNCLFDYVDLTRLDSLDRDILIDGIGL</sequence>
<dbReference type="CDD" id="cd00093">
    <property type="entry name" value="HTH_XRE"/>
    <property type="match status" value="1"/>
</dbReference>
<dbReference type="Gene3D" id="1.10.10.2910">
    <property type="match status" value="1"/>
</dbReference>
<organism evidence="2 3">
    <name type="scientific">Nocardioides flavescens</name>
    <dbReference type="NCBI Taxonomy" id="2691959"/>
    <lineage>
        <taxon>Bacteria</taxon>
        <taxon>Bacillati</taxon>
        <taxon>Actinomycetota</taxon>
        <taxon>Actinomycetes</taxon>
        <taxon>Propionibacteriales</taxon>
        <taxon>Nocardioidaceae</taxon>
        <taxon>Nocardioides</taxon>
    </lineage>
</organism>
<accession>A0A6L7ES99</accession>
<keyword evidence="3" id="KW-1185">Reference proteome</keyword>
<dbReference type="Proteomes" id="UP000473325">
    <property type="component" value="Unassembled WGS sequence"/>
</dbReference>
<protein>
    <submittedName>
        <fullName evidence="2">Helix-turn-helix domain-containing protein</fullName>
    </submittedName>
</protein>
<dbReference type="SUPFAM" id="SSF47413">
    <property type="entry name" value="lambda repressor-like DNA-binding domains"/>
    <property type="match status" value="1"/>
</dbReference>
<dbReference type="SMART" id="SM00530">
    <property type="entry name" value="HTH_XRE"/>
    <property type="match status" value="1"/>
</dbReference>
<evidence type="ECO:0000259" key="1">
    <source>
        <dbReference type="PROSITE" id="PS50943"/>
    </source>
</evidence>
<gene>
    <name evidence="2" type="ORF">GRQ65_02545</name>
</gene>
<evidence type="ECO:0000313" key="3">
    <source>
        <dbReference type="Proteomes" id="UP000473325"/>
    </source>
</evidence>
<dbReference type="RefSeq" id="WP_160874789.1">
    <property type="nucleotide sequence ID" value="NZ_WUEK01000001.1"/>
</dbReference>
<dbReference type="PANTHER" id="PTHR43236:SF2">
    <property type="entry name" value="BLL0069 PROTEIN"/>
    <property type="match status" value="1"/>
</dbReference>
<feature type="domain" description="HTH cro/C1-type" evidence="1">
    <location>
        <begin position="79"/>
        <end position="135"/>
    </location>
</feature>
<dbReference type="Pfam" id="PF01381">
    <property type="entry name" value="HTH_3"/>
    <property type="match status" value="1"/>
</dbReference>
<dbReference type="EMBL" id="WUEK01000001">
    <property type="protein sequence ID" value="MXG88426.1"/>
    <property type="molecule type" value="Genomic_DNA"/>
</dbReference>
<dbReference type="InterPro" id="IPR010982">
    <property type="entry name" value="Lambda_DNA-bd_dom_sf"/>
</dbReference>
<name>A0A6L7ES99_9ACTN</name>
<dbReference type="InterPro" id="IPR001387">
    <property type="entry name" value="Cro/C1-type_HTH"/>
</dbReference>
<dbReference type="PANTHER" id="PTHR43236">
    <property type="entry name" value="ANTITOXIN HIGA1"/>
    <property type="match status" value="1"/>
</dbReference>
<dbReference type="GO" id="GO:0003677">
    <property type="term" value="F:DNA binding"/>
    <property type="evidence" value="ECO:0007669"/>
    <property type="project" value="InterPro"/>
</dbReference>
<dbReference type="PROSITE" id="PS50943">
    <property type="entry name" value="HTH_CROC1"/>
    <property type="match status" value="1"/>
</dbReference>